<dbReference type="Gene3D" id="3.90.550.10">
    <property type="entry name" value="Spore Coat Polysaccharide Biosynthesis Protein SpsA, Chain A"/>
    <property type="match status" value="1"/>
</dbReference>
<sequence length="382" mass="44742">MQEIQESPLVSVIIPIYNVEKYLRECLDSVINQSYTNLEIICVNDGSTDSSGEIVQEYAKKDCRIVYIEQQNSGQSIARNVGLERVKGEWIYFLDADDYIDLDCLEEMVSALRYGDVVCNTNIVFEYPTHSETCLYQAKKQGIFTLNPCTIKFFEYYAVHILFKKDIIKHYGIIFPLHRSNAEDSDFLYRYLCFMPRICFINTSIYHYRQRQDSTIGILQQTQQFPLEPLDTFASIYDWYKQYGVLEKYSLPFKLLYSFSLQHSNAEIFFIKAKNLVRNLGIAWDIVCNDKIMQVFMETHNAKEFIHKRDVMQGTLEREFRIRLFKEYNVVRLFGITFYERFAYSADSAGGGGYNVASYAPLLFNLNLKRERQFAFIAVRAA</sequence>
<dbReference type="STRING" id="425400.LS65_05475"/>
<evidence type="ECO:0000259" key="1">
    <source>
        <dbReference type="Pfam" id="PF00535"/>
    </source>
</evidence>
<organism evidence="2 3">
    <name type="scientific">Helicobacter japonicus</name>
    <dbReference type="NCBI Taxonomy" id="425400"/>
    <lineage>
        <taxon>Bacteria</taxon>
        <taxon>Pseudomonadati</taxon>
        <taxon>Campylobacterota</taxon>
        <taxon>Epsilonproteobacteria</taxon>
        <taxon>Campylobacterales</taxon>
        <taxon>Helicobacteraceae</taxon>
        <taxon>Helicobacter</taxon>
    </lineage>
</organism>
<dbReference type="SUPFAM" id="SSF53448">
    <property type="entry name" value="Nucleotide-diphospho-sugar transferases"/>
    <property type="match status" value="1"/>
</dbReference>
<dbReference type="CDD" id="cd00761">
    <property type="entry name" value="Glyco_tranf_GTA_type"/>
    <property type="match status" value="1"/>
</dbReference>
<keyword evidence="3" id="KW-1185">Reference proteome</keyword>
<dbReference type="Pfam" id="PF00535">
    <property type="entry name" value="Glycos_transf_2"/>
    <property type="match status" value="1"/>
</dbReference>
<name>A0A4U8TK57_9HELI</name>
<proteinExistence type="predicted"/>
<dbReference type="GO" id="GO:0016758">
    <property type="term" value="F:hexosyltransferase activity"/>
    <property type="evidence" value="ECO:0007669"/>
    <property type="project" value="UniProtKB-ARBA"/>
</dbReference>
<accession>A0A4U8TK57</accession>
<evidence type="ECO:0000313" key="3">
    <source>
        <dbReference type="Proteomes" id="UP000029707"/>
    </source>
</evidence>
<dbReference type="EMBL" id="JRMQ02000010">
    <property type="protein sequence ID" value="TLE00717.1"/>
    <property type="molecule type" value="Genomic_DNA"/>
</dbReference>
<feature type="domain" description="Glycosyltransferase 2-like" evidence="1">
    <location>
        <begin position="11"/>
        <end position="170"/>
    </location>
</feature>
<reference evidence="2 3" key="1">
    <citation type="journal article" date="2014" name="Genome Announc.">
        <title>Draft genome sequences of eight enterohepatic helicobacter species isolated from both laboratory and wild rodents.</title>
        <authorList>
            <person name="Sheh A."/>
            <person name="Shen Z."/>
            <person name="Fox J.G."/>
        </authorList>
    </citation>
    <scope>NUCLEOTIDE SEQUENCE [LARGE SCALE GENOMIC DNA]</scope>
    <source>
        <strain evidence="2 3">MIT 01-6451</strain>
    </source>
</reference>
<dbReference type="OrthoDB" id="5372349at2"/>
<dbReference type="Proteomes" id="UP000029707">
    <property type="component" value="Unassembled WGS sequence"/>
</dbReference>
<dbReference type="AlphaFoldDB" id="A0A4U8TK57"/>
<evidence type="ECO:0000313" key="2">
    <source>
        <dbReference type="EMBL" id="TLE00717.1"/>
    </source>
</evidence>
<dbReference type="InterPro" id="IPR029044">
    <property type="entry name" value="Nucleotide-diphossugar_trans"/>
</dbReference>
<dbReference type="PANTHER" id="PTHR22916:SF3">
    <property type="entry name" value="UDP-GLCNAC:BETAGAL BETA-1,3-N-ACETYLGLUCOSAMINYLTRANSFERASE-LIKE PROTEIN 1"/>
    <property type="match status" value="1"/>
</dbReference>
<dbReference type="InterPro" id="IPR001173">
    <property type="entry name" value="Glyco_trans_2-like"/>
</dbReference>
<dbReference type="RefSeq" id="WP_138129816.1">
    <property type="nucleotide sequence ID" value="NZ_CAMRWY010000011.1"/>
</dbReference>
<gene>
    <name evidence="2" type="ORF">LS65_007355</name>
</gene>
<protein>
    <submittedName>
        <fullName evidence="2">Glycosyltransferase family 2 protein</fullName>
    </submittedName>
</protein>
<dbReference type="PANTHER" id="PTHR22916">
    <property type="entry name" value="GLYCOSYLTRANSFERASE"/>
    <property type="match status" value="1"/>
</dbReference>
<comment type="caution">
    <text evidence="2">The sequence shown here is derived from an EMBL/GenBank/DDBJ whole genome shotgun (WGS) entry which is preliminary data.</text>
</comment>